<feature type="transmembrane region" description="Helical" evidence="1">
    <location>
        <begin position="29"/>
        <end position="51"/>
    </location>
</feature>
<keyword evidence="1" id="KW-0472">Membrane</keyword>
<reference evidence="2 3" key="1">
    <citation type="submission" date="2018-06" db="EMBL/GenBank/DDBJ databases">
        <authorList>
            <consortium name="Pathogen Informatics"/>
            <person name="Doyle S."/>
        </authorList>
    </citation>
    <scope>NUCLEOTIDE SEQUENCE [LARGE SCALE GENOMIC DNA]</scope>
    <source>
        <strain evidence="2 3">NCTC10376</strain>
    </source>
</reference>
<accession>A0A379IAH8</accession>
<gene>
    <name evidence="2" type="ORF">NCTC10376_04149</name>
</gene>
<protein>
    <submittedName>
        <fullName evidence="2">Uncharacterized protein</fullName>
    </submittedName>
</protein>
<evidence type="ECO:0000256" key="1">
    <source>
        <dbReference type="SAM" id="Phobius"/>
    </source>
</evidence>
<evidence type="ECO:0000313" key="3">
    <source>
        <dbReference type="Proteomes" id="UP000254331"/>
    </source>
</evidence>
<proteinExistence type="predicted"/>
<keyword evidence="1" id="KW-1133">Transmembrane helix</keyword>
<sequence length="110" mass="11945">MTLLDLDVFSEDVLKGALRALPYSWLAPLAVYVGFAADPASASFGALISFYRESGLLWIGAVLLAGGLLEALAFGPVRRAAVLDAARRLPRVADRRPVMGYWRGSHRQDN</sequence>
<dbReference type="EMBL" id="UGTW01000004">
    <property type="protein sequence ID" value="SUD29829.1"/>
    <property type="molecule type" value="Genomic_DNA"/>
</dbReference>
<organism evidence="2 3">
    <name type="scientific">Proteus vulgaris</name>
    <dbReference type="NCBI Taxonomy" id="585"/>
    <lineage>
        <taxon>Bacteria</taxon>
        <taxon>Pseudomonadati</taxon>
        <taxon>Pseudomonadota</taxon>
        <taxon>Gammaproteobacteria</taxon>
        <taxon>Enterobacterales</taxon>
        <taxon>Morganellaceae</taxon>
        <taxon>Proteus</taxon>
    </lineage>
</organism>
<evidence type="ECO:0000313" key="2">
    <source>
        <dbReference type="EMBL" id="SUD29829.1"/>
    </source>
</evidence>
<name>A0A379IAH8_PROVU</name>
<keyword evidence="1" id="KW-0812">Transmembrane</keyword>
<dbReference type="Proteomes" id="UP000254331">
    <property type="component" value="Unassembled WGS sequence"/>
</dbReference>
<dbReference type="AlphaFoldDB" id="A0A379IAH8"/>
<dbReference type="RefSeq" id="WP_115371004.1">
    <property type="nucleotide sequence ID" value="NZ_UGTW01000004.1"/>
</dbReference>
<feature type="transmembrane region" description="Helical" evidence="1">
    <location>
        <begin position="57"/>
        <end position="77"/>
    </location>
</feature>